<dbReference type="PANTHER" id="PTHR30336">
    <property type="entry name" value="INNER MEMBRANE PROTEIN, PROBABLE PERMEASE"/>
    <property type="match status" value="1"/>
</dbReference>
<reference evidence="3 4" key="1">
    <citation type="submission" date="2019-11" db="EMBL/GenBank/DDBJ databases">
        <title>FDA dAtabase for Regulatory Grade micrObial Sequences (FDA-ARGOS): Supporting development and validation of Infectious Disease Dx tests.</title>
        <authorList>
            <person name="Turner S."/>
            <person name="Byrd R."/>
            <person name="Tallon L."/>
            <person name="Sadzewicz L."/>
            <person name="Vavikolanu K."/>
            <person name="Mehta A."/>
            <person name="Aluvathingal J."/>
            <person name="Nadendla S."/>
            <person name="Myers T."/>
            <person name="Yan Y."/>
            <person name="Sichtig H."/>
        </authorList>
    </citation>
    <scope>NUCLEOTIDE SEQUENCE [LARGE SCALE GENOMIC DNA]</scope>
    <source>
        <strain evidence="3 4">FDAARGOS_741</strain>
    </source>
</reference>
<accession>A0AAP9HDP1</accession>
<sequence length="353" mass="40277">MELGIFIIFIFWLFIFLFVLYKDRRNLFLGISFLATILFLALYLMFIVVKYANDYPIVYYIGVIGLMGILFIVTILPLAVVLMFFYNSFMIVRREGLRLRNLLSLGTIILLIGYVVWWPSIGRYTYESMTLNGIYIYITLVVLYFICIGVSYLAASTLNIINLLPRKLDYVVVLGAGLIGERVTPLLASRIRTGIKIYSKHPGSKLIMSGGQGADEVVSEAFAMKNYALEQGVSEEDIIMEDKSTNTEENIKFSKRLMKDVNSRFALVTNYYHVYRALVLAKTLGFRCIGYGAPTKFYFTLNAFIREFIGYLYLKRKIHAIVIVSLTILFILAIAVVEIYYRVNFGGGPALKN</sequence>
<name>A0AAP9HDP1_9BACL</name>
<feature type="transmembrane region" description="Helical" evidence="1">
    <location>
        <begin position="57"/>
        <end position="87"/>
    </location>
</feature>
<dbReference type="GO" id="GO:0000270">
    <property type="term" value="P:peptidoglycan metabolic process"/>
    <property type="evidence" value="ECO:0007669"/>
    <property type="project" value="TreeGrafter"/>
</dbReference>
<keyword evidence="4" id="KW-1185">Reference proteome</keyword>
<gene>
    <name evidence="3" type="ORF">FOC49_00995</name>
</gene>
<feature type="transmembrane region" description="Helical" evidence="1">
    <location>
        <begin position="134"/>
        <end position="155"/>
    </location>
</feature>
<evidence type="ECO:0000313" key="3">
    <source>
        <dbReference type="EMBL" id="QGS09903.1"/>
    </source>
</evidence>
<dbReference type="GO" id="GO:0005886">
    <property type="term" value="C:plasma membrane"/>
    <property type="evidence" value="ECO:0007669"/>
    <property type="project" value="TreeGrafter"/>
</dbReference>
<evidence type="ECO:0000313" key="4">
    <source>
        <dbReference type="Proteomes" id="UP000425411"/>
    </source>
</evidence>
<dbReference type="CDD" id="cd06259">
    <property type="entry name" value="YdcF-like"/>
    <property type="match status" value="1"/>
</dbReference>
<dbReference type="InterPro" id="IPR014729">
    <property type="entry name" value="Rossmann-like_a/b/a_fold"/>
</dbReference>
<dbReference type="AlphaFoldDB" id="A0AAP9HDP1"/>
<feature type="domain" description="DUF218" evidence="2">
    <location>
        <begin position="169"/>
        <end position="310"/>
    </location>
</feature>
<keyword evidence="1" id="KW-0472">Membrane</keyword>
<dbReference type="Pfam" id="PF02698">
    <property type="entry name" value="DUF218"/>
    <property type="match status" value="1"/>
</dbReference>
<dbReference type="Proteomes" id="UP000425411">
    <property type="component" value="Chromosome"/>
</dbReference>
<organism evidence="3 4">
    <name type="scientific">Gemella morbillorum</name>
    <dbReference type="NCBI Taxonomy" id="29391"/>
    <lineage>
        <taxon>Bacteria</taxon>
        <taxon>Bacillati</taxon>
        <taxon>Bacillota</taxon>
        <taxon>Bacilli</taxon>
        <taxon>Bacillales</taxon>
        <taxon>Gemellaceae</taxon>
        <taxon>Gemella</taxon>
    </lineage>
</organism>
<dbReference type="EMBL" id="CP046314">
    <property type="protein sequence ID" value="QGS09903.1"/>
    <property type="molecule type" value="Genomic_DNA"/>
</dbReference>
<evidence type="ECO:0000256" key="1">
    <source>
        <dbReference type="SAM" id="Phobius"/>
    </source>
</evidence>
<keyword evidence="1" id="KW-0812">Transmembrane</keyword>
<dbReference type="InterPro" id="IPR051599">
    <property type="entry name" value="Cell_Envelope_Assoc"/>
</dbReference>
<feature type="transmembrane region" description="Helical" evidence="1">
    <location>
        <begin position="28"/>
        <end position="51"/>
    </location>
</feature>
<evidence type="ECO:0000259" key="2">
    <source>
        <dbReference type="Pfam" id="PF02698"/>
    </source>
</evidence>
<dbReference type="Gene3D" id="3.40.50.620">
    <property type="entry name" value="HUPs"/>
    <property type="match status" value="1"/>
</dbReference>
<protein>
    <recommendedName>
        <fullName evidence="2">DUF218 domain-containing protein</fullName>
    </recommendedName>
</protein>
<dbReference type="GO" id="GO:0043164">
    <property type="term" value="P:Gram-negative-bacterium-type cell wall biogenesis"/>
    <property type="evidence" value="ECO:0007669"/>
    <property type="project" value="TreeGrafter"/>
</dbReference>
<feature type="transmembrane region" description="Helical" evidence="1">
    <location>
        <begin position="318"/>
        <end position="341"/>
    </location>
</feature>
<keyword evidence="1" id="KW-1133">Transmembrane helix</keyword>
<proteinExistence type="predicted"/>
<feature type="transmembrane region" description="Helical" evidence="1">
    <location>
        <begin position="6"/>
        <end position="21"/>
    </location>
</feature>
<dbReference type="PANTHER" id="PTHR30336:SF4">
    <property type="entry name" value="ENVELOPE BIOGENESIS FACTOR ELYC"/>
    <property type="match status" value="1"/>
</dbReference>
<dbReference type="InterPro" id="IPR003848">
    <property type="entry name" value="DUF218"/>
</dbReference>
<feature type="transmembrane region" description="Helical" evidence="1">
    <location>
        <begin position="99"/>
        <end position="119"/>
    </location>
</feature>